<dbReference type="EMBL" id="OGUU01000045">
    <property type="protein sequence ID" value="SPC25507.1"/>
    <property type="molecule type" value="Genomic_DNA"/>
</dbReference>
<accession>A0A7Z7JF96</accession>
<comment type="caution">
    <text evidence="1">The sequence shown here is derived from an EMBL/GenBank/DDBJ whole genome shotgun (WGS) entry which is preliminary data.</text>
</comment>
<proteinExistence type="predicted"/>
<gene>
    <name evidence="1" type="ORF">CBM2594_U10008</name>
</gene>
<organism evidence="1 2">
    <name type="scientific">Cupriavidus taiwanensis</name>
    <dbReference type="NCBI Taxonomy" id="164546"/>
    <lineage>
        <taxon>Bacteria</taxon>
        <taxon>Pseudomonadati</taxon>
        <taxon>Pseudomonadota</taxon>
        <taxon>Betaproteobacteria</taxon>
        <taxon>Burkholderiales</taxon>
        <taxon>Burkholderiaceae</taxon>
        <taxon>Cupriavidus</taxon>
    </lineage>
</organism>
<evidence type="ECO:0000313" key="2">
    <source>
        <dbReference type="Proteomes" id="UP000257139"/>
    </source>
</evidence>
<dbReference type="AlphaFoldDB" id="A0A7Z7JF96"/>
<protein>
    <submittedName>
        <fullName evidence="1">Uncharacterized protein</fullName>
    </submittedName>
</protein>
<evidence type="ECO:0000313" key="1">
    <source>
        <dbReference type="EMBL" id="SPC25507.1"/>
    </source>
</evidence>
<dbReference type="Proteomes" id="UP000257139">
    <property type="component" value="Unassembled WGS sequence"/>
</dbReference>
<sequence>MGGQLRHEDYQQWRRQWLRWHSRSLLANALALQRGERAARLDEMLKAYLSYGDFTENEMISFFGGSPTAFGNSLHTRMHQLVLGARRRESEPTGLD</sequence>
<name>A0A7Z7JF96_9BURK</name>
<reference evidence="1 2" key="1">
    <citation type="submission" date="2018-01" db="EMBL/GenBank/DDBJ databases">
        <authorList>
            <person name="Clerissi C."/>
        </authorList>
    </citation>
    <scope>NUCLEOTIDE SEQUENCE [LARGE SCALE GENOMIC DNA]</scope>
    <source>
        <strain evidence="1">Cupriavidus taiwanensis STM 6021</strain>
    </source>
</reference>